<evidence type="ECO:0000256" key="5">
    <source>
        <dbReference type="ARBA" id="ARBA00023046"/>
    </source>
</evidence>
<dbReference type="PIRSF" id="PIRSF015793">
    <property type="entry name" value="VAC_EEV"/>
    <property type="match status" value="1"/>
</dbReference>
<sequence>MSLLQKLYFTEQSIVESFKSYNLKDSHNVIFTTSDDDTVVVINEDNVLLSTRLLSFDKILFFNSFNNGLSKYETISDTILDIDTHNYYIPSSSSLLDILKKRACDLELEDLNYALIGDNSNLYYKDMTYMNNWLFTKGLLDYKFVLLRDVDKCYKQYNKKNTIIDIIHRDNRQYNIWVKNVIEYCSPDYILWLHDLKAAAEDDWLRYDNRINELSADKLYTFEFIVILENNIKHLRVGTIIVHPNKIIANGTSNNILTDFLSYVEELIYHHNSSIILAGYFLEFFETTILSEFISSSSEWVMNSNCLVHLKTGYEAILFDASLFFQLSTKSNYVKYWTKKTLQYKNFFKDGKQLAKYIIKKDSQVIDRVCYLHAAVYNHVTYLMDTFKIPGFDFKFSGMIDILLFGILHKDNENIFYPKRVSVTNIISESIYADFYFISDVNKFSKKIEYKTMFPILAENYYPKGRPYFTHTPNEDLLSICLCEVTVCKDIKNPLLYSKKDISAKRFIGLFTSVDINTAVELRGYKIRVIGCLEWPEKIKIFNSNPTYIRLLLTERRLDILHSYLLKFNITEDIATRDGVRNNLPIISFIVSYCRSYTYKLLNCHMYNSCKITKCKYNQVIYNPI</sequence>
<dbReference type="GO" id="GO:0055036">
    <property type="term" value="C:virion membrane"/>
    <property type="evidence" value="ECO:0007669"/>
    <property type="project" value="UniProtKB-SubCell"/>
</dbReference>
<dbReference type="InterPro" id="IPR005005">
    <property type="entry name" value="Poxvirus_F12L"/>
</dbReference>
<protein>
    <submittedName>
        <fullName evidence="7">SWPV2-ORF131</fullName>
    </submittedName>
</protein>
<keyword evidence="6" id="KW-0472">Membrane</keyword>
<name>A0A1V0QGA9_CNPV</name>
<keyword evidence="3" id="KW-0946">Virion</keyword>
<keyword evidence="4" id="KW-0843">Virulence</keyword>
<accession>A0A1V0QGA9</accession>
<evidence type="ECO:0000256" key="6">
    <source>
        <dbReference type="ARBA" id="ARBA00023136"/>
    </source>
</evidence>
<evidence type="ECO:0000256" key="3">
    <source>
        <dbReference type="ARBA" id="ARBA00022844"/>
    </source>
</evidence>
<dbReference type="GO" id="GO:0016032">
    <property type="term" value="P:viral process"/>
    <property type="evidence" value="ECO:0007669"/>
    <property type="project" value="InterPro"/>
</dbReference>
<evidence type="ECO:0000256" key="4">
    <source>
        <dbReference type="ARBA" id="ARBA00023026"/>
    </source>
</evidence>
<comment type="subcellular location">
    <subcellularLocation>
        <location evidence="2">Host endosome</location>
    </subcellularLocation>
    <subcellularLocation>
        <location evidence="1">Virion membrane</location>
    </subcellularLocation>
</comment>
<organism evidence="7">
    <name type="scientific">Shearwaterpox virus</name>
    <dbReference type="NCBI Taxonomy" id="1974596"/>
    <lineage>
        <taxon>Viruses</taxon>
        <taxon>Varidnaviria</taxon>
        <taxon>Bamfordvirae</taxon>
        <taxon>Nucleocytoviricota</taxon>
        <taxon>Pokkesviricetes</taxon>
        <taxon>Chitovirales</taxon>
        <taxon>Poxviridae</taxon>
        <taxon>Chordopoxvirinae</taxon>
        <taxon>Avipoxvirus</taxon>
        <taxon>Avipoxvirus canarypox</taxon>
        <taxon>Canarypox virus</taxon>
    </lineage>
</organism>
<evidence type="ECO:0000256" key="1">
    <source>
        <dbReference type="ARBA" id="ARBA00004182"/>
    </source>
</evidence>
<proteinExistence type="predicted"/>
<reference evidence="7" key="1">
    <citation type="journal article" date="2017" name="BMC Genomics">
        <title>Genomic characterization of two novel pathogenic avipoxviruses isolated from pacific shearwaters (Ardenna spp.).</title>
        <authorList>
            <person name="Sarker S."/>
            <person name="Das S."/>
            <person name="Lavers J.L."/>
            <person name="Hutton I."/>
            <person name="Helbig K."/>
            <person name="Imbery J."/>
            <person name="Upton C."/>
            <person name="Raidal S.R."/>
        </authorList>
    </citation>
    <scope>NUCLEOTIDE SEQUENCE [LARGE SCALE GENOMIC DNA]</scope>
    <source>
        <strain evidence="7">SWPV-2</strain>
    </source>
</reference>
<gene>
    <name evidence="7" type="primary">SWPV2-131</name>
</gene>
<keyword evidence="5" id="KW-1039">Host endosome</keyword>
<evidence type="ECO:0000256" key="2">
    <source>
        <dbReference type="ARBA" id="ARBA00004311"/>
    </source>
</evidence>
<dbReference type="Pfam" id="PF03337">
    <property type="entry name" value="Pox_F12L"/>
    <property type="match status" value="1"/>
</dbReference>
<evidence type="ECO:0000313" key="7">
    <source>
        <dbReference type="EMBL" id="ARE67359.1"/>
    </source>
</evidence>
<dbReference type="EMBL" id="KX857215">
    <property type="protein sequence ID" value="ARE67359.1"/>
    <property type="molecule type" value="Genomic_DNA"/>
</dbReference>
<dbReference type="Proteomes" id="UP000319767">
    <property type="component" value="Segment"/>
</dbReference>
<dbReference type="GO" id="GO:0044174">
    <property type="term" value="C:host cell endosome"/>
    <property type="evidence" value="ECO:0007669"/>
    <property type="project" value="UniProtKB-SubCell"/>
</dbReference>